<keyword evidence="4" id="KW-0112">Calmodulin-binding</keyword>
<protein>
    <recommendedName>
        <fullName evidence="7">Myosin motor domain-containing protein</fullName>
    </recommendedName>
</protein>
<dbReference type="InterPro" id="IPR027417">
    <property type="entry name" value="P-loop_NTPase"/>
</dbReference>
<dbReference type="PANTHER" id="PTHR22706">
    <property type="entry name" value="ASSEMBLY FACTOR FOR SPINDLE MICROTUBULES"/>
    <property type="match status" value="1"/>
</dbReference>
<dbReference type="EnsemblMetazoa" id="GPAI037519-RA">
    <property type="protein sequence ID" value="GPAI037519-PA"/>
    <property type="gene ID" value="GPAI037519"/>
</dbReference>
<reference evidence="6" key="1">
    <citation type="submission" date="2014-03" db="EMBL/GenBank/DDBJ databases">
        <authorList>
            <person name="Aksoy S."/>
            <person name="Warren W."/>
            <person name="Wilson R.K."/>
        </authorList>
    </citation>
    <scope>NUCLEOTIDE SEQUENCE [LARGE SCALE GENOMIC DNA]</scope>
    <source>
        <strain evidence="6">IAEA</strain>
    </source>
</reference>
<dbReference type="STRING" id="7398.A0A1B0A8D2"/>
<evidence type="ECO:0000313" key="5">
    <source>
        <dbReference type="EnsemblMetazoa" id="GPAI037519-PA"/>
    </source>
</evidence>
<dbReference type="InterPro" id="IPR000048">
    <property type="entry name" value="IQ_motif_EF-hand-BS"/>
</dbReference>
<dbReference type="Proteomes" id="UP000092445">
    <property type="component" value="Unassembled WGS sequence"/>
</dbReference>
<dbReference type="InterPro" id="IPR051185">
    <property type="entry name" value="ASPM"/>
</dbReference>
<dbReference type="GO" id="GO:0005737">
    <property type="term" value="C:cytoplasm"/>
    <property type="evidence" value="ECO:0007669"/>
    <property type="project" value="UniProtKB-SubCell"/>
</dbReference>
<evidence type="ECO:0000313" key="6">
    <source>
        <dbReference type="Proteomes" id="UP000092445"/>
    </source>
</evidence>
<dbReference type="SUPFAM" id="SSF52540">
    <property type="entry name" value="P-loop containing nucleoside triphosphate hydrolases"/>
    <property type="match status" value="1"/>
</dbReference>
<dbReference type="AlphaFoldDB" id="A0A1B0A8D2"/>
<dbReference type="GO" id="GO:0007051">
    <property type="term" value="P:spindle organization"/>
    <property type="evidence" value="ECO:0007669"/>
    <property type="project" value="TreeGrafter"/>
</dbReference>
<dbReference type="GO" id="GO:0051295">
    <property type="term" value="P:establishment of meiotic spindle localization"/>
    <property type="evidence" value="ECO:0007669"/>
    <property type="project" value="TreeGrafter"/>
</dbReference>
<dbReference type="GO" id="GO:0005516">
    <property type="term" value="F:calmodulin binding"/>
    <property type="evidence" value="ECO:0007669"/>
    <property type="project" value="UniProtKB-KW"/>
</dbReference>
<dbReference type="PANTHER" id="PTHR22706:SF1">
    <property type="entry name" value="ASSEMBLY FACTOR FOR SPINDLE MICROTUBULES"/>
    <property type="match status" value="1"/>
</dbReference>
<keyword evidence="6" id="KW-1185">Reference proteome</keyword>
<dbReference type="GO" id="GO:0000922">
    <property type="term" value="C:spindle pole"/>
    <property type="evidence" value="ECO:0007669"/>
    <property type="project" value="TreeGrafter"/>
</dbReference>
<dbReference type="Pfam" id="PF00612">
    <property type="entry name" value="IQ"/>
    <property type="match status" value="3"/>
</dbReference>
<keyword evidence="2" id="KW-0963">Cytoplasm</keyword>
<dbReference type="VEuPathDB" id="VectorBase:GPAI037519"/>
<dbReference type="SMART" id="SM00015">
    <property type="entry name" value="IQ"/>
    <property type="match status" value="3"/>
</dbReference>
<dbReference type="Gene3D" id="1.20.5.190">
    <property type="match status" value="1"/>
</dbReference>
<sequence>MPKKKKSKSPVTSFSTLLEDTSAVEQTAEEFDKNFDKCPKVQRVPWKEIQDYLDFKAARTIQRFARGWLTRNHLRKQIRAAIIIQSQWRRFYAQRLYFIKCENLLQQRIDEHYFRAAQKIQALFRGWWSREYIHDHKHLTRLENTAGMDLLRCVAFKLHHLIRTHVIPGIYSLKNTTTLSKVEELLSSISFKDCADRAREGHRVKALRTREGVTRHKESAFATLLPFYGPNVYNLCVPECTHYYKERDADRKMAKILRMYEIANRLDPKVTKLRAKNSKVITKGYPKSTTTFCDDIVRCMRKWRLLKKKKLTIFKDVLDDPKSIENFLKEVDSKWNILRSRNQIKDEIDKEMEKVKKTNDYCCPRTLN</sequence>
<evidence type="ECO:0000256" key="4">
    <source>
        <dbReference type="ARBA" id="ARBA00022860"/>
    </source>
</evidence>
<name>A0A1B0A8D2_GLOPL</name>
<reference evidence="5" key="2">
    <citation type="submission" date="2020-05" db="UniProtKB">
        <authorList>
            <consortium name="EnsemblMetazoa"/>
        </authorList>
    </citation>
    <scope>IDENTIFICATION</scope>
    <source>
        <strain evidence="5">IAEA</strain>
    </source>
</reference>
<evidence type="ECO:0008006" key="7">
    <source>
        <dbReference type="Google" id="ProtNLM"/>
    </source>
</evidence>
<accession>A0A1B0A8D2</accession>
<evidence type="ECO:0000256" key="2">
    <source>
        <dbReference type="ARBA" id="ARBA00022490"/>
    </source>
</evidence>
<comment type="subcellular location">
    <subcellularLocation>
        <location evidence="1">Cytoplasm</location>
    </subcellularLocation>
</comment>
<keyword evidence="3" id="KW-0677">Repeat</keyword>
<evidence type="ECO:0000256" key="3">
    <source>
        <dbReference type="ARBA" id="ARBA00022737"/>
    </source>
</evidence>
<dbReference type="GO" id="GO:0000278">
    <property type="term" value="P:mitotic cell cycle"/>
    <property type="evidence" value="ECO:0007669"/>
    <property type="project" value="TreeGrafter"/>
</dbReference>
<proteinExistence type="predicted"/>
<organism evidence="5 6">
    <name type="scientific">Glossina pallidipes</name>
    <name type="common">Tsetse fly</name>
    <dbReference type="NCBI Taxonomy" id="7398"/>
    <lineage>
        <taxon>Eukaryota</taxon>
        <taxon>Metazoa</taxon>
        <taxon>Ecdysozoa</taxon>
        <taxon>Arthropoda</taxon>
        <taxon>Hexapoda</taxon>
        <taxon>Insecta</taxon>
        <taxon>Pterygota</taxon>
        <taxon>Neoptera</taxon>
        <taxon>Endopterygota</taxon>
        <taxon>Diptera</taxon>
        <taxon>Brachycera</taxon>
        <taxon>Muscomorpha</taxon>
        <taxon>Hippoboscoidea</taxon>
        <taxon>Glossinidae</taxon>
        <taxon>Glossina</taxon>
    </lineage>
</organism>
<evidence type="ECO:0000256" key="1">
    <source>
        <dbReference type="ARBA" id="ARBA00004496"/>
    </source>
</evidence>
<dbReference type="PROSITE" id="PS50096">
    <property type="entry name" value="IQ"/>
    <property type="match status" value="2"/>
</dbReference>